<proteinExistence type="predicted"/>
<protein>
    <submittedName>
        <fullName evidence="1">Uncharacterized protein</fullName>
    </submittedName>
</protein>
<name>A0A2U2X888_9FLAO</name>
<accession>A0A2U2X888</accession>
<dbReference type="OrthoDB" id="9988583at2"/>
<dbReference type="Proteomes" id="UP000245375">
    <property type="component" value="Unassembled WGS sequence"/>
</dbReference>
<organism evidence="1 2">
    <name type="scientific">Algibacter marinivivus</name>
    <dbReference type="NCBI Taxonomy" id="2100723"/>
    <lineage>
        <taxon>Bacteria</taxon>
        <taxon>Pseudomonadati</taxon>
        <taxon>Bacteroidota</taxon>
        <taxon>Flavobacteriia</taxon>
        <taxon>Flavobacteriales</taxon>
        <taxon>Flavobacteriaceae</taxon>
        <taxon>Algibacter</taxon>
    </lineage>
</organism>
<dbReference type="EMBL" id="QFRI01000001">
    <property type="protein sequence ID" value="PWH83982.1"/>
    <property type="molecule type" value="Genomic_DNA"/>
</dbReference>
<dbReference type="AlphaFoldDB" id="A0A2U2X888"/>
<reference evidence="1 2" key="1">
    <citation type="submission" date="2018-05" db="EMBL/GenBank/DDBJ databases">
        <title>Algibacter marinivivus sp. nov., isolated from sample around a algae.</title>
        <authorList>
            <person name="Zhong X."/>
        </authorList>
    </citation>
    <scope>NUCLEOTIDE SEQUENCE [LARGE SCALE GENOMIC DNA]</scope>
    <source>
        <strain evidence="1 2">ZY111</strain>
    </source>
</reference>
<sequence>MPFKTSIFNNYQDFLLDINFDRKLKLIQMFELINNPIIDIRSYESIEYLTNVVMKKSEKSDNIFIYWFFCWGEHIKLNFSSQWALIKYKSPLISEYYYPILIDKKDQIWQVGFDCEKAYYKYNRLANISFSTFYKMHAEKLLVQSKLKDIDKSINDLIRFDN</sequence>
<gene>
    <name evidence="1" type="ORF">DIS18_05390</name>
</gene>
<dbReference type="RefSeq" id="WP_109351987.1">
    <property type="nucleotide sequence ID" value="NZ_QFRI01000001.1"/>
</dbReference>
<evidence type="ECO:0000313" key="2">
    <source>
        <dbReference type="Proteomes" id="UP000245375"/>
    </source>
</evidence>
<comment type="caution">
    <text evidence="1">The sequence shown here is derived from an EMBL/GenBank/DDBJ whole genome shotgun (WGS) entry which is preliminary data.</text>
</comment>
<reference evidence="2" key="2">
    <citation type="submission" date="2018-05" db="EMBL/GenBank/DDBJ databases">
        <title>Algibacter marinivivus sp. nov., isolated from sample around a algae.</title>
        <authorList>
            <person name="Lu D."/>
        </authorList>
    </citation>
    <scope>NUCLEOTIDE SEQUENCE [LARGE SCALE GENOMIC DNA]</scope>
    <source>
        <strain evidence="2">ZY111</strain>
    </source>
</reference>
<evidence type="ECO:0000313" key="1">
    <source>
        <dbReference type="EMBL" id="PWH83982.1"/>
    </source>
</evidence>
<keyword evidence="2" id="KW-1185">Reference proteome</keyword>
<reference evidence="2" key="3">
    <citation type="submission" date="2018-05" db="EMBL/GenBank/DDBJ databases">
        <authorList>
            <person name="Lu D."/>
        </authorList>
    </citation>
    <scope>NUCLEOTIDE SEQUENCE [LARGE SCALE GENOMIC DNA]</scope>
    <source>
        <strain evidence="2">ZY111</strain>
    </source>
</reference>